<keyword evidence="5" id="KW-1185">Reference proteome</keyword>
<dbReference type="Proteomes" id="UP000199165">
    <property type="component" value="Unassembled WGS sequence"/>
</dbReference>
<accession>A0A1I7A8E4</accession>
<feature type="transmembrane region" description="Helical" evidence="2">
    <location>
        <begin position="311"/>
        <end position="330"/>
    </location>
</feature>
<dbReference type="EMBL" id="FPAT01000006">
    <property type="protein sequence ID" value="SFT71199.1"/>
    <property type="molecule type" value="Genomic_DNA"/>
</dbReference>
<evidence type="ECO:0000259" key="3">
    <source>
        <dbReference type="Pfam" id="PF04235"/>
    </source>
</evidence>
<feature type="compositionally biased region" description="Low complexity" evidence="1">
    <location>
        <begin position="49"/>
        <end position="60"/>
    </location>
</feature>
<gene>
    <name evidence="4" type="ORF">SAMN04487904_106122</name>
</gene>
<feature type="transmembrane region" description="Helical" evidence="2">
    <location>
        <begin position="146"/>
        <end position="165"/>
    </location>
</feature>
<reference evidence="5" key="1">
    <citation type="submission" date="2016-10" db="EMBL/GenBank/DDBJ databases">
        <authorList>
            <person name="Varghese N."/>
            <person name="Submissions S."/>
        </authorList>
    </citation>
    <scope>NUCLEOTIDE SEQUENCE [LARGE SCALE GENOMIC DNA]</scope>
    <source>
        <strain evidence="5">DSM 45501</strain>
    </source>
</reference>
<protein>
    <submittedName>
        <fullName evidence="4">Uncharacterized membrane protein YeiB</fullName>
    </submittedName>
</protein>
<feature type="transmembrane region" description="Helical" evidence="2">
    <location>
        <begin position="74"/>
        <end position="92"/>
    </location>
</feature>
<dbReference type="InterPro" id="IPR052529">
    <property type="entry name" value="Bact_Transport_Assoc"/>
</dbReference>
<evidence type="ECO:0000256" key="2">
    <source>
        <dbReference type="SAM" id="Phobius"/>
    </source>
</evidence>
<dbReference type="PANTHER" id="PTHR30590">
    <property type="entry name" value="INNER MEMBRANE PROTEIN"/>
    <property type="match status" value="1"/>
</dbReference>
<feature type="transmembrane region" description="Helical" evidence="2">
    <location>
        <begin position="337"/>
        <end position="358"/>
    </location>
</feature>
<organism evidence="4 5">
    <name type="scientific">Actinopolyspora righensis</name>
    <dbReference type="NCBI Taxonomy" id="995060"/>
    <lineage>
        <taxon>Bacteria</taxon>
        <taxon>Bacillati</taxon>
        <taxon>Actinomycetota</taxon>
        <taxon>Actinomycetes</taxon>
        <taxon>Actinopolysporales</taxon>
        <taxon>Actinopolysporaceae</taxon>
        <taxon>Actinopolyspora</taxon>
        <taxon>Actinopolyspora alba group</taxon>
    </lineage>
</organism>
<feature type="transmembrane region" description="Helical" evidence="2">
    <location>
        <begin position="112"/>
        <end position="134"/>
    </location>
</feature>
<keyword evidence="2" id="KW-1133">Transmembrane helix</keyword>
<dbReference type="InterPro" id="IPR007349">
    <property type="entry name" value="DUF418"/>
</dbReference>
<feature type="region of interest" description="Disordered" evidence="1">
    <location>
        <begin position="1"/>
        <end position="63"/>
    </location>
</feature>
<feature type="transmembrane region" description="Helical" evidence="2">
    <location>
        <begin position="239"/>
        <end position="258"/>
    </location>
</feature>
<proteinExistence type="predicted"/>
<dbReference type="AlphaFoldDB" id="A0A1I7A8E4"/>
<evidence type="ECO:0000256" key="1">
    <source>
        <dbReference type="SAM" id="MobiDB-lite"/>
    </source>
</evidence>
<keyword evidence="2" id="KW-0812">Transmembrane</keyword>
<dbReference type="Pfam" id="PF04235">
    <property type="entry name" value="DUF418"/>
    <property type="match status" value="1"/>
</dbReference>
<keyword evidence="2" id="KW-0472">Membrane</keyword>
<feature type="transmembrane region" description="Helical" evidence="2">
    <location>
        <begin position="270"/>
        <end position="291"/>
    </location>
</feature>
<feature type="compositionally biased region" description="Basic and acidic residues" evidence="1">
    <location>
        <begin position="33"/>
        <end position="48"/>
    </location>
</feature>
<evidence type="ECO:0000313" key="5">
    <source>
        <dbReference type="Proteomes" id="UP000199165"/>
    </source>
</evidence>
<name>A0A1I7A8E4_9ACTN</name>
<feature type="compositionally biased region" description="Low complexity" evidence="1">
    <location>
        <begin position="1"/>
        <end position="25"/>
    </location>
</feature>
<evidence type="ECO:0000313" key="4">
    <source>
        <dbReference type="EMBL" id="SFT71199.1"/>
    </source>
</evidence>
<sequence length="388" mass="41685">MAGEAAVRAPVRSPRPVSFPRQRQPGEAVSSSRPEESTRDKTTERADAAEPAGSAAPRASEVPSRRGRVRALDAVRGLAICGILLVNIPQITRMRGAPEPGVYVPAEYWSQLLVHQRFFPVFSFLFGLSFAIFLDGAARRTSVPRVVLLRRMVALGVVGALHHFLQPGEALLPYAIVGIAVLLPASWLPRWLVLLAGVLCTAAAVLLLYGGTALIPGLFLLGLATARYGVHDRLDRSNTAVALVFALSLAAAAPLLHWQSGDIVRNSYSHGAAAAGILLASAYVTGLLLLLRTRVGPAVSAVLEPLGRMALTNYLTATLLVVALAPVLGLPHSMRFGTAFALAGGILGVQVLWSRWWLRRFRYGPFEWAWRVVTWWSPVPLRGAGQGV</sequence>
<feature type="transmembrane region" description="Helical" evidence="2">
    <location>
        <begin position="195"/>
        <end position="219"/>
    </location>
</feature>
<dbReference type="PANTHER" id="PTHR30590:SF3">
    <property type="entry name" value="HYPOTHETICAL MEMBRANE SPANNING PROTEIN"/>
    <property type="match status" value="1"/>
</dbReference>
<feature type="domain" description="DUF418" evidence="3">
    <location>
        <begin position="226"/>
        <end position="376"/>
    </location>
</feature>